<keyword evidence="7 8" id="KW-0472">Membrane</keyword>
<comment type="caution">
    <text evidence="9">The sequence shown here is derived from an EMBL/GenBank/DDBJ whole genome shotgun (WGS) entry which is preliminary data.</text>
</comment>
<feature type="transmembrane region" description="Helical" evidence="8">
    <location>
        <begin position="6"/>
        <end position="24"/>
    </location>
</feature>
<evidence type="ECO:0000256" key="6">
    <source>
        <dbReference type="ARBA" id="ARBA00022989"/>
    </source>
</evidence>
<dbReference type="FunFam" id="1.10.287.3510:FF:000001">
    <property type="entry name" value="NADH-quinone oxidoreductase subunit K"/>
    <property type="match status" value="1"/>
</dbReference>
<protein>
    <recommendedName>
        <fullName evidence="8">NADH-quinone oxidoreductase subunit K</fullName>
        <ecNumber evidence="8">7.1.1.-</ecNumber>
    </recommendedName>
    <alternativeName>
        <fullName evidence="8">NADH dehydrogenase I subunit K</fullName>
    </alternativeName>
    <alternativeName>
        <fullName evidence="8">NDH-1 subunit K</fullName>
    </alternativeName>
</protein>
<comment type="function">
    <text evidence="8">NDH-1 shuttles electrons from NADH, via FMN and iron-sulfur (Fe-S) centers, to quinones in the respiratory chain. The immediate electron acceptor for the enzyme in this species is believed to be a menaquinone. Couples the redox reaction to proton translocation (for every two electrons transferred, four hydrogen ions are translocated across the cytoplasmic membrane), and thus conserves the redox energy in a proton gradient.</text>
</comment>
<dbReference type="Gene3D" id="1.10.287.3510">
    <property type="match status" value="1"/>
</dbReference>
<evidence type="ECO:0000256" key="7">
    <source>
        <dbReference type="ARBA" id="ARBA00023136"/>
    </source>
</evidence>
<reference evidence="9 10" key="1">
    <citation type="submission" date="2019-07" db="EMBL/GenBank/DDBJ databases">
        <title>Genomic Encyclopedia of Type Strains, Phase I: the one thousand microbial genomes (KMG-I) project.</title>
        <authorList>
            <person name="Kyrpides N."/>
        </authorList>
    </citation>
    <scope>NUCLEOTIDE SEQUENCE [LARGE SCALE GENOMIC DNA]</scope>
    <source>
        <strain evidence="9 10">DSM 6562</strain>
    </source>
</reference>
<keyword evidence="8" id="KW-1278">Translocase</keyword>
<dbReference type="RefSeq" id="WP_166511906.1">
    <property type="nucleotide sequence ID" value="NZ_VNHM01000009.1"/>
</dbReference>
<dbReference type="GO" id="GO:0050136">
    <property type="term" value="F:NADH dehydrogenase (quinone) (non-electrogenic) activity"/>
    <property type="evidence" value="ECO:0007669"/>
    <property type="project" value="UniProtKB-UniRule"/>
</dbReference>
<dbReference type="GO" id="GO:0042773">
    <property type="term" value="P:ATP synthesis coupled electron transport"/>
    <property type="evidence" value="ECO:0007669"/>
    <property type="project" value="InterPro"/>
</dbReference>
<feature type="transmembrane region" description="Helical" evidence="8">
    <location>
        <begin position="64"/>
        <end position="88"/>
    </location>
</feature>
<evidence type="ECO:0000256" key="4">
    <source>
        <dbReference type="ARBA" id="ARBA00022692"/>
    </source>
</evidence>
<dbReference type="InterPro" id="IPR039428">
    <property type="entry name" value="NUOK/Mnh_C1-like"/>
</dbReference>
<accession>A0A5S4ZR37</accession>
<dbReference type="Pfam" id="PF00420">
    <property type="entry name" value="Oxidored_q2"/>
    <property type="match status" value="1"/>
</dbReference>
<evidence type="ECO:0000256" key="3">
    <source>
        <dbReference type="ARBA" id="ARBA00022448"/>
    </source>
</evidence>
<dbReference type="AlphaFoldDB" id="A0A5S4ZR37"/>
<dbReference type="NCBIfam" id="NF004320">
    <property type="entry name" value="PRK05715.1-2"/>
    <property type="match status" value="1"/>
</dbReference>
<keyword evidence="10" id="KW-1185">Reference proteome</keyword>
<evidence type="ECO:0000256" key="8">
    <source>
        <dbReference type="HAMAP-Rule" id="MF_01456"/>
    </source>
</evidence>
<dbReference type="HAMAP" id="MF_01456">
    <property type="entry name" value="NDH1_NuoK"/>
    <property type="match status" value="1"/>
</dbReference>
<dbReference type="GO" id="GO:0048038">
    <property type="term" value="F:quinone binding"/>
    <property type="evidence" value="ECO:0007669"/>
    <property type="project" value="UniProtKB-KW"/>
</dbReference>
<keyword evidence="3 8" id="KW-0813">Transport</keyword>
<dbReference type="InterPro" id="IPR001133">
    <property type="entry name" value="NADH_UbQ_OxRdtase_chain4L/K"/>
</dbReference>
<comment type="subcellular location">
    <subcellularLocation>
        <location evidence="8">Cell membrane</location>
        <topology evidence="8">Multi-pass membrane protein</topology>
    </subcellularLocation>
    <subcellularLocation>
        <location evidence="1">Membrane</location>
        <topology evidence="1">Multi-pass membrane protein</topology>
    </subcellularLocation>
</comment>
<dbReference type="Proteomes" id="UP000323166">
    <property type="component" value="Unassembled WGS sequence"/>
</dbReference>
<dbReference type="NCBIfam" id="NF004321">
    <property type="entry name" value="PRK05715.1-3"/>
    <property type="match status" value="1"/>
</dbReference>
<proteinExistence type="inferred from homology"/>
<keyword evidence="5 8" id="KW-0874">Quinone</keyword>
<keyword evidence="4 8" id="KW-0812">Transmembrane</keyword>
<evidence type="ECO:0000313" key="10">
    <source>
        <dbReference type="Proteomes" id="UP000323166"/>
    </source>
</evidence>
<dbReference type="EC" id="7.1.1.-" evidence="8"/>
<dbReference type="GO" id="GO:0030964">
    <property type="term" value="C:NADH dehydrogenase complex"/>
    <property type="evidence" value="ECO:0007669"/>
    <property type="project" value="TreeGrafter"/>
</dbReference>
<comment type="catalytic activity">
    <reaction evidence="8">
        <text>a quinone + NADH + 5 H(+)(in) = a quinol + NAD(+) + 4 H(+)(out)</text>
        <dbReference type="Rhea" id="RHEA:57888"/>
        <dbReference type="ChEBI" id="CHEBI:15378"/>
        <dbReference type="ChEBI" id="CHEBI:24646"/>
        <dbReference type="ChEBI" id="CHEBI:57540"/>
        <dbReference type="ChEBI" id="CHEBI:57945"/>
        <dbReference type="ChEBI" id="CHEBI:132124"/>
    </reaction>
</comment>
<dbReference type="NCBIfam" id="NF004322">
    <property type="entry name" value="PRK05715.1-4"/>
    <property type="match status" value="1"/>
</dbReference>
<keyword evidence="6 8" id="KW-1133">Transmembrane helix</keyword>
<evidence type="ECO:0000313" key="9">
    <source>
        <dbReference type="EMBL" id="TYO95172.1"/>
    </source>
</evidence>
<dbReference type="PANTHER" id="PTHR11434">
    <property type="entry name" value="NADH-UBIQUINONE OXIDOREDUCTASE SUBUNIT ND4L"/>
    <property type="match status" value="1"/>
</dbReference>
<feature type="transmembrane region" description="Helical" evidence="8">
    <location>
        <begin position="31"/>
        <end position="52"/>
    </location>
</feature>
<dbReference type="EMBL" id="VNHM01000009">
    <property type="protein sequence ID" value="TYO95172.1"/>
    <property type="molecule type" value="Genomic_DNA"/>
</dbReference>
<organism evidence="9 10">
    <name type="scientific">Desulfallas thermosapovorans DSM 6562</name>
    <dbReference type="NCBI Taxonomy" id="1121431"/>
    <lineage>
        <taxon>Bacteria</taxon>
        <taxon>Bacillati</taxon>
        <taxon>Bacillota</taxon>
        <taxon>Clostridia</taxon>
        <taxon>Eubacteriales</taxon>
        <taxon>Desulfallaceae</taxon>
        <taxon>Desulfallas</taxon>
    </lineage>
</organism>
<dbReference type="NCBIfam" id="NF004323">
    <property type="entry name" value="PRK05715.1-5"/>
    <property type="match status" value="1"/>
</dbReference>
<dbReference type="GO" id="GO:0005886">
    <property type="term" value="C:plasma membrane"/>
    <property type="evidence" value="ECO:0007669"/>
    <property type="project" value="UniProtKB-SubCell"/>
</dbReference>
<name>A0A5S4ZR37_9FIRM</name>
<evidence type="ECO:0000256" key="1">
    <source>
        <dbReference type="ARBA" id="ARBA00004141"/>
    </source>
</evidence>
<keyword evidence="8" id="KW-0520">NAD</keyword>
<comment type="similarity">
    <text evidence="2 8">Belongs to the complex I subunit 4L family.</text>
</comment>
<dbReference type="PANTHER" id="PTHR11434:SF16">
    <property type="entry name" value="NADH-UBIQUINONE OXIDOREDUCTASE CHAIN 4L"/>
    <property type="match status" value="1"/>
</dbReference>
<sequence>MLTISLTHYVVLSALLFSIGLFGVMTKRNAVAVLICIELMLNAVNINLLAFSKYITPTDFIGQIFAVFVITVAAAEVGIGLAIIIAIYRNKLSVNLDDFDWLKW</sequence>
<keyword evidence="8" id="KW-1003">Cell membrane</keyword>
<comment type="subunit">
    <text evidence="8">NDH-1 is composed of 14 different subunits. Subunits NuoA, H, J, K, L, M, N constitute the membrane sector of the complex.</text>
</comment>
<evidence type="ECO:0000256" key="5">
    <source>
        <dbReference type="ARBA" id="ARBA00022719"/>
    </source>
</evidence>
<gene>
    <name evidence="8" type="primary">nuoK</name>
    <name evidence="9" type="ORF">LX24_01901</name>
</gene>
<evidence type="ECO:0000256" key="2">
    <source>
        <dbReference type="ARBA" id="ARBA00010519"/>
    </source>
</evidence>